<reference evidence="8 9" key="1">
    <citation type="submission" date="2019-11" db="EMBL/GenBank/DDBJ databases">
        <authorList>
            <person name="Holert J."/>
        </authorList>
    </citation>
    <scope>NUCLEOTIDE SEQUENCE [LARGE SCALE GENOMIC DNA]</scope>
    <source>
        <strain evidence="8">BC5_2</strain>
    </source>
</reference>
<name>A0A5S9QIP4_9GAMM</name>
<accession>A0A5S9QIP4</accession>
<dbReference type="Pfam" id="PF00069">
    <property type="entry name" value="Pkinase"/>
    <property type="match status" value="1"/>
</dbReference>
<keyword evidence="1 8" id="KW-0808">Transferase</keyword>
<evidence type="ECO:0000256" key="2">
    <source>
        <dbReference type="ARBA" id="ARBA00022741"/>
    </source>
</evidence>
<evidence type="ECO:0000313" key="8">
    <source>
        <dbReference type="EMBL" id="CAA0117487.1"/>
    </source>
</evidence>
<evidence type="ECO:0000256" key="5">
    <source>
        <dbReference type="PROSITE-ProRule" id="PRU10141"/>
    </source>
</evidence>
<keyword evidence="6" id="KW-0812">Transmembrane</keyword>
<dbReference type="PANTHER" id="PTHR43289:SF6">
    <property type="entry name" value="SERINE_THREONINE-PROTEIN KINASE NEKL-3"/>
    <property type="match status" value="1"/>
</dbReference>
<keyword evidence="4 5" id="KW-0067">ATP-binding</keyword>
<keyword evidence="3 8" id="KW-0418">Kinase</keyword>
<evidence type="ECO:0000256" key="3">
    <source>
        <dbReference type="ARBA" id="ARBA00022777"/>
    </source>
</evidence>
<dbReference type="PROSITE" id="PS50011">
    <property type="entry name" value="PROTEIN_KINASE_DOM"/>
    <property type="match status" value="1"/>
</dbReference>
<evidence type="ECO:0000256" key="6">
    <source>
        <dbReference type="SAM" id="Phobius"/>
    </source>
</evidence>
<sequence>MTEYYTGSALDHFRILRKIGSGGMGSVFLAEDSRLSRNVAIKLLHTSSTDDQAMIKHEAMLLAQLNHPNIVQVFEIVETENEQIAVVMEYINGCTLQQYTSEKLLTLKRRLDILSQVAAGLAEAHAKGIVHLDLKTQNILVDKAHRIKITDFGGGGKEQDINTNNATRGSAMSLSPEQAQQLPLDYRSDLFSFGIIAFQLLSGEYPFVIRRSKRAAMDEIINGKPKKLADIAPHLPPELCMTIDQLLSKRPEERPQNAADLAPFFRQIMLSVTDDLEDLSRVFMRVAPDNQNRKSFAFQWQRLGKLRYLLLTALGINLAFFIHFITEHILPG</sequence>
<evidence type="ECO:0000256" key="4">
    <source>
        <dbReference type="ARBA" id="ARBA00022840"/>
    </source>
</evidence>
<dbReference type="SMART" id="SM00220">
    <property type="entry name" value="S_TKc"/>
    <property type="match status" value="1"/>
</dbReference>
<organism evidence="8 9">
    <name type="scientific">BD1-7 clade bacterium</name>
    <dbReference type="NCBI Taxonomy" id="2029982"/>
    <lineage>
        <taxon>Bacteria</taxon>
        <taxon>Pseudomonadati</taxon>
        <taxon>Pseudomonadota</taxon>
        <taxon>Gammaproteobacteria</taxon>
        <taxon>Cellvibrionales</taxon>
        <taxon>Spongiibacteraceae</taxon>
        <taxon>BD1-7 clade</taxon>
    </lineage>
</organism>
<evidence type="ECO:0000256" key="1">
    <source>
        <dbReference type="ARBA" id="ARBA00022679"/>
    </source>
</evidence>
<evidence type="ECO:0000259" key="7">
    <source>
        <dbReference type="PROSITE" id="PS50011"/>
    </source>
</evidence>
<keyword evidence="2 5" id="KW-0547">Nucleotide-binding</keyword>
<dbReference type="AlphaFoldDB" id="A0A5S9QIP4"/>
<gene>
    <name evidence="8" type="primary">prkC_2</name>
    <name evidence="8" type="ORF">DPBNPPHM_02282</name>
</gene>
<dbReference type="GO" id="GO:0005524">
    <property type="term" value="F:ATP binding"/>
    <property type="evidence" value="ECO:0007669"/>
    <property type="project" value="UniProtKB-UniRule"/>
</dbReference>
<feature type="domain" description="Protein kinase" evidence="7">
    <location>
        <begin position="13"/>
        <end position="265"/>
    </location>
</feature>
<dbReference type="GO" id="GO:0004674">
    <property type="term" value="F:protein serine/threonine kinase activity"/>
    <property type="evidence" value="ECO:0007669"/>
    <property type="project" value="UniProtKB-EC"/>
</dbReference>
<dbReference type="Gene3D" id="1.10.510.10">
    <property type="entry name" value="Transferase(Phosphotransferase) domain 1"/>
    <property type="match status" value="1"/>
</dbReference>
<keyword evidence="6" id="KW-0472">Membrane</keyword>
<dbReference type="EC" id="2.7.11.1" evidence="8"/>
<dbReference type="InterPro" id="IPR011009">
    <property type="entry name" value="Kinase-like_dom_sf"/>
</dbReference>
<dbReference type="CDD" id="cd14014">
    <property type="entry name" value="STKc_PknB_like"/>
    <property type="match status" value="1"/>
</dbReference>
<dbReference type="PROSITE" id="PS00107">
    <property type="entry name" value="PROTEIN_KINASE_ATP"/>
    <property type="match status" value="1"/>
</dbReference>
<dbReference type="InterPro" id="IPR000719">
    <property type="entry name" value="Prot_kinase_dom"/>
</dbReference>
<dbReference type="InterPro" id="IPR017441">
    <property type="entry name" value="Protein_kinase_ATP_BS"/>
</dbReference>
<dbReference type="PANTHER" id="PTHR43289">
    <property type="entry name" value="MITOGEN-ACTIVATED PROTEIN KINASE KINASE KINASE 20-RELATED"/>
    <property type="match status" value="1"/>
</dbReference>
<protein>
    <submittedName>
        <fullName evidence="8">Serine/threonine-protein kinase PrkC</fullName>
        <ecNumber evidence="8">2.7.11.1</ecNumber>
    </submittedName>
</protein>
<feature type="transmembrane region" description="Helical" evidence="6">
    <location>
        <begin position="308"/>
        <end position="326"/>
    </location>
</feature>
<dbReference type="Proteomes" id="UP000434580">
    <property type="component" value="Unassembled WGS sequence"/>
</dbReference>
<feature type="transmembrane region" description="Helical" evidence="6">
    <location>
        <begin position="190"/>
        <end position="208"/>
    </location>
</feature>
<feature type="binding site" evidence="5">
    <location>
        <position position="42"/>
    </location>
    <ligand>
        <name>ATP</name>
        <dbReference type="ChEBI" id="CHEBI:30616"/>
    </ligand>
</feature>
<dbReference type="OrthoDB" id="9801841at2"/>
<evidence type="ECO:0000313" key="9">
    <source>
        <dbReference type="Proteomes" id="UP000434580"/>
    </source>
</evidence>
<dbReference type="Gene3D" id="3.30.200.20">
    <property type="entry name" value="Phosphorylase Kinase, domain 1"/>
    <property type="match status" value="1"/>
</dbReference>
<proteinExistence type="predicted"/>
<dbReference type="PROSITE" id="PS00108">
    <property type="entry name" value="PROTEIN_KINASE_ST"/>
    <property type="match status" value="1"/>
</dbReference>
<keyword evidence="6" id="KW-1133">Transmembrane helix</keyword>
<dbReference type="SUPFAM" id="SSF56112">
    <property type="entry name" value="Protein kinase-like (PK-like)"/>
    <property type="match status" value="1"/>
</dbReference>
<dbReference type="InterPro" id="IPR008271">
    <property type="entry name" value="Ser/Thr_kinase_AS"/>
</dbReference>
<dbReference type="EMBL" id="CACSII010000019">
    <property type="protein sequence ID" value="CAA0117487.1"/>
    <property type="molecule type" value="Genomic_DNA"/>
</dbReference>